<dbReference type="Pfam" id="PF03134">
    <property type="entry name" value="TB2_DP1_HVA22"/>
    <property type="match status" value="1"/>
</dbReference>
<accession>A0AAE0G1J3</accession>
<reference evidence="2 3" key="1">
    <citation type="journal article" date="2015" name="Genome Biol. Evol.">
        <title>Comparative Genomics of a Bacterivorous Green Alga Reveals Evolutionary Causalities and Consequences of Phago-Mixotrophic Mode of Nutrition.</title>
        <authorList>
            <person name="Burns J.A."/>
            <person name="Paasch A."/>
            <person name="Narechania A."/>
            <person name="Kim E."/>
        </authorList>
    </citation>
    <scope>NUCLEOTIDE SEQUENCE [LARGE SCALE GENOMIC DNA]</scope>
    <source>
        <strain evidence="2 3">PLY_AMNH</strain>
    </source>
</reference>
<organism evidence="2 3">
    <name type="scientific">Cymbomonas tetramitiformis</name>
    <dbReference type="NCBI Taxonomy" id="36881"/>
    <lineage>
        <taxon>Eukaryota</taxon>
        <taxon>Viridiplantae</taxon>
        <taxon>Chlorophyta</taxon>
        <taxon>Pyramimonadophyceae</taxon>
        <taxon>Pyramimonadales</taxon>
        <taxon>Pyramimonadaceae</taxon>
        <taxon>Cymbomonas</taxon>
    </lineage>
</organism>
<keyword evidence="1" id="KW-1133">Transmembrane helix</keyword>
<dbReference type="InterPro" id="IPR004345">
    <property type="entry name" value="TB2_DP1_HVA22"/>
</dbReference>
<proteinExistence type="inferred from homology"/>
<dbReference type="PANTHER" id="PTHR12300">
    <property type="entry name" value="HVA22-LIKE PROTEINS"/>
    <property type="match status" value="1"/>
</dbReference>
<feature type="transmembrane region" description="Helical" evidence="1">
    <location>
        <begin position="6"/>
        <end position="26"/>
    </location>
</feature>
<feature type="transmembrane region" description="Helical" evidence="1">
    <location>
        <begin position="46"/>
        <end position="63"/>
    </location>
</feature>
<evidence type="ECO:0000313" key="3">
    <source>
        <dbReference type="Proteomes" id="UP001190700"/>
    </source>
</evidence>
<comment type="similarity">
    <text evidence="1">Belongs to the DP1 family.</text>
</comment>
<comment type="caution">
    <text evidence="2">The sequence shown here is derived from an EMBL/GenBank/DDBJ whole genome shotgun (WGS) entry which is preliminary data.</text>
</comment>
<dbReference type="EMBL" id="LGRX02010722">
    <property type="protein sequence ID" value="KAK3269814.1"/>
    <property type="molecule type" value="Genomic_DNA"/>
</dbReference>
<dbReference type="Proteomes" id="UP001190700">
    <property type="component" value="Unassembled WGS sequence"/>
</dbReference>
<dbReference type="AlphaFoldDB" id="A0AAE0G1J3"/>
<keyword evidence="1" id="KW-0812">Transmembrane</keyword>
<comment type="subcellular location">
    <subcellularLocation>
        <location evidence="1">Membrane</location>
        <topology evidence="1">Multi-pass membrane protein</topology>
    </subcellularLocation>
</comment>
<evidence type="ECO:0000313" key="2">
    <source>
        <dbReference type="EMBL" id="KAK3269814.1"/>
    </source>
</evidence>
<sequence>MLFNFLSFKPFALLCKPIGVCVGFIYPSYASYKALESKLPEQAAQWLTYWVIFSLFTVFEYLADWLISWIPFYYLAKLAFVLWLQFPRSQGATPGASQLYFHWIQPSLKKHEEDIDRALEEGRRKAEICIVEVKSKTMTWLQGNNTIQRPQHSQEVRLAGVHGELDDQQL</sequence>
<name>A0AAE0G1J3_9CHLO</name>
<protein>
    <recommendedName>
        <fullName evidence="1">HVA22-like protein</fullName>
    </recommendedName>
</protein>
<gene>
    <name evidence="2" type="ORF">CYMTET_21759</name>
</gene>
<keyword evidence="1" id="KW-0472">Membrane</keyword>
<evidence type="ECO:0000256" key="1">
    <source>
        <dbReference type="RuleBase" id="RU362006"/>
    </source>
</evidence>
<dbReference type="GO" id="GO:0016020">
    <property type="term" value="C:membrane"/>
    <property type="evidence" value="ECO:0007669"/>
    <property type="project" value="UniProtKB-SubCell"/>
</dbReference>
<keyword evidence="3" id="KW-1185">Reference proteome</keyword>